<reference evidence="1 2" key="1">
    <citation type="submission" date="2019-08" db="EMBL/GenBank/DDBJ databases">
        <title>In-depth cultivation of the pig gut microbiome towards novel bacterial diversity and tailored functional studies.</title>
        <authorList>
            <person name="Wylensek D."/>
            <person name="Hitch T.C.A."/>
            <person name="Clavel T."/>
        </authorList>
    </citation>
    <scope>NUCLEOTIDE SEQUENCE [LARGE SCALE GENOMIC DNA]</scope>
    <source>
        <strain evidence="1 2">Oil+RF-744-GAM-WT-6</strain>
    </source>
</reference>
<keyword evidence="2" id="KW-1185">Reference proteome</keyword>
<dbReference type="AlphaFoldDB" id="A0A7X2NQT3"/>
<proteinExistence type="predicted"/>
<accession>A0A7X2NQT3</accession>
<evidence type="ECO:0000313" key="1">
    <source>
        <dbReference type="EMBL" id="MSS57631.1"/>
    </source>
</evidence>
<dbReference type="EMBL" id="VUMN01000002">
    <property type="protein sequence ID" value="MSS57631.1"/>
    <property type="molecule type" value="Genomic_DNA"/>
</dbReference>
<organism evidence="1 2">
    <name type="scientific">Stecheria intestinalis</name>
    <dbReference type="NCBI Taxonomy" id="2606630"/>
    <lineage>
        <taxon>Bacteria</taxon>
        <taxon>Bacillati</taxon>
        <taxon>Bacillota</taxon>
        <taxon>Erysipelotrichia</taxon>
        <taxon>Erysipelotrichales</taxon>
        <taxon>Erysipelotrichaceae</taxon>
        <taxon>Stecheria</taxon>
    </lineage>
</organism>
<protein>
    <submittedName>
        <fullName evidence="1">Uncharacterized protein</fullName>
    </submittedName>
</protein>
<sequence length="63" mass="7617">MTEQNYEYVRYGMKYPNLMNKKVQYIVPKTSTVYEAWRRTGKNLKEAMDEYGKQVEASRSKER</sequence>
<name>A0A7X2NQT3_9FIRM</name>
<dbReference type="Proteomes" id="UP000461880">
    <property type="component" value="Unassembled WGS sequence"/>
</dbReference>
<gene>
    <name evidence="1" type="ORF">FYJ51_01735</name>
</gene>
<comment type="caution">
    <text evidence="1">The sequence shown here is derived from an EMBL/GenBank/DDBJ whole genome shotgun (WGS) entry which is preliminary data.</text>
</comment>
<dbReference type="RefSeq" id="WP_135358154.1">
    <property type="nucleotide sequence ID" value="NZ_JAQXPC010000097.1"/>
</dbReference>
<evidence type="ECO:0000313" key="2">
    <source>
        <dbReference type="Proteomes" id="UP000461880"/>
    </source>
</evidence>